<feature type="compositionally biased region" description="Pro residues" evidence="2">
    <location>
        <begin position="1"/>
        <end position="10"/>
    </location>
</feature>
<feature type="compositionally biased region" description="Polar residues" evidence="2">
    <location>
        <begin position="264"/>
        <end position="280"/>
    </location>
</feature>
<dbReference type="PANTHER" id="PTHR23159:SF31">
    <property type="entry name" value="CENTROSOME-ASSOCIATED PROTEIN CEP250 ISOFORM X1"/>
    <property type="match status" value="1"/>
</dbReference>
<evidence type="ECO:0000313" key="4">
    <source>
        <dbReference type="Proteomes" id="UP000094065"/>
    </source>
</evidence>
<dbReference type="STRING" id="1295533.A0A1E3I527"/>
<evidence type="ECO:0000313" key="3">
    <source>
        <dbReference type="EMBL" id="ODN83709.1"/>
    </source>
</evidence>
<protein>
    <submittedName>
        <fullName evidence="3">Uncharacterized protein</fullName>
    </submittedName>
</protein>
<feature type="compositionally biased region" description="Low complexity" evidence="2">
    <location>
        <begin position="283"/>
        <end position="303"/>
    </location>
</feature>
<feature type="coiled-coil region" evidence="1">
    <location>
        <begin position="879"/>
        <end position="913"/>
    </location>
</feature>
<feature type="compositionally biased region" description="Polar residues" evidence="2">
    <location>
        <begin position="66"/>
        <end position="77"/>
    </location>
</feature>
<reference evidence="3 4" key="1">
    <citation type="submission" date="2016-06" db="EMBL/GenBank/DDBJ databases">
        <title>Evolution of pathogenesis and genome organization in the Tremellales.</title>
        <authorList>
            <person name="Cuomo C."/>
            <person name="Litvintseva A."/>
            <person name="Heitman J."/>
            <person name="Chen Y."/>
            <person name="Sun S."/>
            <person name="Springer D."/>
            <person name="Dromer F."/>
            <person name="Young S."/>
            <person name="Zeng Q."/>
            <person name="Chapman S."/>
            <person name="Gujja S."/>
            <person name="Saif S."/>
            <person name="Birren B."/>
        </authorList>
    </citation>
    <scope>NUCLEOTIDE SEQUENCE [LARGE SCALE GENOMIC DNA]</scope>
    <source>
        <strain evidence="3 4">CBS 6039</strain>
    </source>
</reference>
<feature type="compositionally biased region" description="Polar residues" evidence="2">
    <location>
        <begin position="27"/>
        <end position="50"/>
    </location>
</feature>
<dbReference type="AlphaFoldDB" id="A0A1E3I527"/>
<comment type="caution">
    <text evidence="3">The sequence shown here is derived from an EMBL/GenBank/DDBJ whole genome shotgun (WGS) entry which is preliminary data.</text>
</comment>
<feature type="region of interest" description="Disordered" evidence="2">
    <location>
        <begin position="118"/>
        <end position="236"/>
    </location>
</feature>
<dbReference type="PANTHER" id="PTHR23159">
    <property type="entry name" value="CENTROSOMAL PROTEIN 2"/>
    <property type="match status" value="1"/>
</dbReference>
<feature type="region of interest" description="Disordered" evidence="2">
    <location>
        <begin position="1"/>
        <end position="102"/>
    </location>
</feature>
<dbReference type="EMBL" id="AWGJ01000002">
    <property type="protein sequence ID" value="ODN83709.1"/>
    <property type="molecule type" value="Genomic_DNA"/>
</dbReference>
<dbReference type="Proteomes" id="UP000094065">
    <property type="component" value="Unassembled WGS sequence"/>
</dbReference>
<dbReference type="RefSeq" id="XP_018997709.1">
    <property type="nucleotide sequence ID" value="XM_019135282.1"/>
</dbReference>
<feature type="compositionally biased region" description="Basic and acidic residues" evidence="2">
    <location>
        <begin position="306"/>
        <end position="334"/>
    </location>
</feature>
<evidence type="ECO:0000256" key="2">
    <source>
        <dbReference type="SAM" id="MobiDB-lite"/>
    </source>
</evidence>
<feature type="compositionally biased region" description="Basic and acidic residues" evidence="2">
    <location>
        <begin position="614"/>
        <end position="639"/>
    </location>
</feature>
<feature type="region of interest" description="Disordered" evidence="2">
    <location>
        <begin position="553"/>
        <end position="575"/>
    </location>
</feature>
<dbReference type="OrthoDB" id="2593174at2759"/>
<feature type="region of interest" description="Disordered" evidence="2">
    <location>
        <begin position="610"/>
        <end position="652"/>
    </location>
</feature>
<feature type="compositionally biased region" description="Polar residues" evidence="2">
    <location>
        <begin position="182"/>
        <end position="193"/>
    </location>
</feature>
<evidence type="ECO:0000256" key="1">
    <source>
        <dbReference type="SAM" id="Coils"/>
    </source>
</evidence>
<sequence length="1034" mass="114009">MSSPQPPTPARPKKRVLNLVNPADPQEFSQQSTSPTGSPNRSPPQSIQLSQKEKASPPFPILPRLSQLQHSPSSFGTPNGAKKGILRSSGTPGSGNGVRFFPKNKFRVITPNASIISEAPAKPAPNPSPASSSFFSQLLAVTMSPRRKEPEPQPETVEDESVEVDADGSWEKPGEEGEISLVHSTGSGTSMIINSDEEEEDEDQVDEETWDGQPEVHCSPLGLPIVPDGNTSKDMSYGELELPSAEWSLPADMSNLLSTRFSEKGSFSMNDHPTDSTIESPDSESAAQTSAQQQAAPSLTASSRSVRQEARAEADFWGVQHDESTMSALSREDSNPTIRADLQLSPLKEPLPLHETKTPTLPSPVAPAPSGQAFLTSSIFADMSAEQAELTWPLTRRANEDDTLSSMHSPARLASPVASPNQSVLQMETPKAGDVTQFFDCTMQSPPPASPLAHRSTSAPFPSLPTLLAHPTEKLIAAQTAHTQALTNELALYRSLADRLQAEVVERDEVLGKMNLRMLDMEVVCAQLGDLREAFREVRVRAEVAEAKVKAGGGEALPGMGSPSPMTRTHSSEGASEIRDLEIRLAKAVSDSAHMSRQLEEVKQVRDQQAAELEEARAEARDAEDREKSRMVKAPRFEGEREEEGEMGKLRQGMEELQQKVEEMEEKEEELALLRKEAEQLGAELEEAKEASEEVQRLREEVDLLRDQLDQATEHTEEAQALRAELSSAHHQLDDLESQSSELSELQAEIQTLRTHLAEMKEVKAADEEEIEHLVGQVDKLREERRETEGWKREMDDMKRRIEIESGRKAEVGELLEEHREMSRKVEAENRELRKSLQTTREQLVHAQSAPTTDPSLEASLQAEINRLRAQSASKDLEIHNLTRRKLELKEDREMLNIALDSKQQEVELMKRKFGVRGVAGSSALTASQRTNMLSENATPKGLGTSTATTNRRRSSLMMQTPLPGGVRASKRNSLETPLALQGSNRHGVQLYPSTKMPTRVLRRDGEENVSPVPGASVARHGSLRRKEREMPLA</sequence>
<dbReference type="GeneID" id="30153112"/>
<keyword evidence="1" id="KW-0175">Coiled coil</keyword>
<proteinExistence type="predicted"/>
<feature type="region of interest" description="Disordered" evidence="2">
    <location>
        <begin position="1004"/>
        <end position="1034"/>
    </location>
</feature>
<feature type="compositionally biased region" description="Polar residues" evidence="2">
    <location>
        <begin position="564"/>
        <end position="574"/>
    </location>
</feature>
<accession>A0A1E3I527</accession>
<feature type="compositionally biased region" description="Acidic residues" evidence="2">
    <location>
        <begin position="195"/>
        <end position="210"/>
    </location>
</feature>
<name>A0A1E3I527_9TREE</name>
<keyword evidence="4" id="KW-1185">Reference proteome</keyword>
<dbReference type="Gene3D" id="1.20.5.1700">
    <property type="match status" value="1"/>
</dbReference>
<gene>
    <name evidence="3" type="ORF">L202_01803</name>
</gene>
<feature type="compositionally biased region" description="Basic and acidic residues" evidence="2">
    <location>
        <begin position="1025"/>
        <end position="1034"/>
    </location>
</feature>
<feature type="compositionally biased region" description="Acidic residues" evidence="2">
    <location>
        <begin position="156"/>
        <end position="168"/>
    </location>
</feature>
<feature type="region of interest" description="Disordered" evidence="2">
    <location>
        <begin position="264"/>
        <end position="365"/>
    </location>
</feature>
<organism evidence="3 4">
    <name type="scientific">Cryptococcus amylolentus CBS 6039</name>
    <dbReference type="NCBI Taxonomy" id="1295533"/>
    <lineage>
        <taxon>Eukaryota</taxon>
        <taxon>Fungi</taxon>
        <taxon>Dikarya</taxon>
        <taxon>Basidiomycota</taxon>
        <taxon>Agaricomycotina</taxon>
        <taxon>Tremellomycetes</taxon>
        <taxon>Tremellales</taxon>
        <taxon>Cryptococcaceae</taxon>
        <taxon>Cryptococcus</taxon>
    </lineage>
</organism>